<dbReference type="GO" id="GO:0004674">
    <property type="term" value="F:protein serine/threonine kinase activity"/>
    <property type="evidence" value="ECO:0007669"/>
    <property type="project" value="UniProtKB-KW"/>
</dbReference>
<evidence type="ECO:0000256" key="4">
    <source>
        <dbReference type="ARBA" id="ARBA00012513"/>
    </source>
</evidence>
<keyword evidence="8" id="KW-0808">Transferase</keyword>
<dbReference type="PROSITE" id="PS50011">
    <property type="entry name" value="PROTEIN_KINASE_DOM"/>
    <property type="match status" value="1"/>
</dbReference>
<evidence type="ECO:0000256" key="1">
    <source>
        <dbReference type="ARBA" id="ARBA00003747"/>
    </source>
</evidence>
<comment type="subunit">
    <text evidence="3">Component of the EKC/KEOPS complex composed of at least BUD32, CGI121, GON7, KAE1 and PCC1; the whole complex dimerizes.</text>
</comment>
<proteinExistence type="predicted"/>
<dbReference type="OrthoDB" id="1668230at2759"/>
<evidence type="ECO:0000256" key="13">
    <source>
        <dbReference type="ARBA" id="ARBA00030980"/>
    </source>
</evidence>
<dbReference type="InterPro" id="IPR011009">
    <property type="entry name" value="Kinase-like_dom_sf"/>
</dbReference>
<evidence type="ECO:0000259" key="18">
    <source>
        <dbReference type="PROSITE" id="PS50011"/>
    </source>
</evidence>
<organism evidence="19 20">
    <name type="scientific">Aspergillus avenaceus</name>
    <dbReference type="NCBI Taxonomy" id="36643"/>
    <lineage>
        <taxon>Eukaryota</taxon>
        <taxon>Fungi</taxon>
        <taxon>Dikarya</taxon>
        <taxon>Ascomycota</taxon>
        <taxon>Pezizomycotina</taxon>
        <taxon>Eurotiomycetes</taxon>
        <taxon>Eurotiomycetidae</taxon>
        <taxon>Eurotiales</taxon>
        <taxon>Aspergillaceae</taxon>
        <taxon>Aspergillus</taxon>
        <taxon>Aspergillus subgen. Circumdati</taxon>
    </lineage>
</organism>
<keyword evidence="12" id="KW-0779">Telomere</keyword>
<comment type="subcellular location">
    <subcellularLocation>
        <location evidence="2">Chromosome</location>
        <location evidence="2">Telomere</location>
    </subcellularLocation>
</comment>
<evidence type="ECO:0000256" key="7">
    <source>
        <dbReference type="ARBA" id="ARBA00022527"/>
    </source>
</evidence>
<keyword evidence="7" id="KW-0723">Serine/threonine-protein kinase</keyword>
<evidence type="ECO:0000256" key="5">
    <source>
        <dbReference type="ARBA" id="ARBA00013948"/>
    </source>
</evidence>
<evidence type="ECO:0000256" key="6">
    <source>
        <dbReference type="ARBA" id="ARBA00019973"/>
    </source>
</evidence>
<dbReference type="InterPro" id="IPR000719">
    <property type="entry name" value="Prot_kinase_dom"/>
</dbReference>
<evidence type="ECO:0000256" key="8">
    <source>
        <dbReference type="ARBA" id="ARBA00022679"/>
    </source>
</evidence>
<keyword evidence="10 19" id="KW-0418">Kinase</keyword>
<dbReference type="Proteomes" id="UP000325780">
    <property type="component" value="Unassembled WGS sequence"/>
</dbReference>
<dbReference type="InterPro" id="IPR001245">
    <property type="entry name" value="Ser-Thr/Tyr_kinase_cat_dom"/>
</dbReference>
<keyword evidence="12" id="KW-0158">Chromosome</keyword>
<evidence type="ECO:0000256" key="12">
    <source>
        <dbReference type="ARBA" id="ARBA00022895"/>
    </source>
</evidence>
<dbReference type="GO" id="GO:0000781">
    <property type="term" value="C:chromosome, telomeric region"/>
    <property type="evidence" value="ECO:0007669"/>
    <property type="project" value="UniProtKB-SubCell"/>
</dbReference>
<evidence type="ECO:0000256" key="9">
    <source>
        <dbReference type="ARBA" id="ARBA00022741"/>
    </source>
</evidence>
<keyword evidence="11" id="KW-0067">ATP-binding</keyword>
<evidence type="ECO:0000256" key="10">
    <source>
        <dbReference type="ARBA" id="ARBA00022777"/>
    </source>
</evidence>
<evidence type="ECO:0000256" key="3">
    <source>
        <dbReference type="ARBA" id="ARBA00011534"/>
    </source>
</evidence>
<feature type="domain" description="Protein kinase" evidence="18">
    <location>
        <begin position="57"/>
        <end position="298"/>
    </location>
</feature>
<accession>A0A5N6U181</accession>
<dbReference type="PANTHER" id="PTHR24345:SF0">
    <property type="entry name" value="CELL CYCLE SERINE_THREONINE-PROTEIN KINASE CDC5_MSD2"/>
    <property type="match status" value="1"/>
</dbReference>
<feature type="region of interest" description="Disordered" evidence="17">
    <location>
        <begin position="1"/>
        <end position="41"/>
    </location>
</feature>
<evidence type="ECO:0000256" key="17">
    <source>
        <dbReference type="SAM" id="MobiDB-lite"/>
    </source>
</evidence>
<dbReference type="GO" id="GO:0005634">
    <property type="term" value="C:nucleus"/>
    <property type="evidence" value="ECO:0007669"/>
    <property type="project" value="TreeGrafter"/>
</dbReference>
<evidence type="ECO:0000313" key="19">
    <source>
        <dbReference type="EMBL" id="KAE8152355.1"/>
    </source>
</evidence>
<evidence type="ECO:0000256" key="11">
    <source>
        <dbReference type="ARBA" id="ARBA00022840"/>
    </source>
</evidence>
<gene>
    <name evidence="19" type="ORF">BDV25DRAFT_137929</name>
</gene>
<feature type="compositionally biased region" description="Polar residues" evidence="17">
    <location>
        <begin position="21"/>
        <end position="38"/>
    </location>
</feature>
<dbReference type="AlphaFoldDB" id="A0A5N6U181"/>
<dbReference type="PANTHER" id="PTHR24345">
    <property type="entry name" value="SERINE/THREONINE-PROTEIN KINASE PLK"/>
    <property type="match status" value="1"/>
</dbReference>
<evidence type="ECO:0000256" key="15">
    <source>
        <dbReference type="ARBA" id="ARBA00047899"/>
    </source>
</evidence>
<dbReference type="EC" id="2.7.11.1" evidence="4"/>
<comment type="catalytic activity">
    <reaction evidence="15">
        <text>L-threonyl-[protein] + ATP = O-phospho-L-threonyl-[protein] + ADP + H(+)</text>
        <dbReference type="Rhea" id="RHEA:46608"/>
        <dbReference type="Rhea" id="RHEA-COMP:11060"/>
        <dbReference type="Rhea" id="RHEA-COMP:11605"/>
        <dbReference type="ChEBI" id="CHEBI:15378"/>
        <dbReference type="ChEBI" id="CHEBI:30013"/>
        <dbReference type="ChEBI" id="CHEBI:30616"/>
        <dbReference type="ChEBI" id="CHEBI:61977"/>
        <dbReference type="ChEBI" id="CHEBI:456216"/>
        <dbReference type="EC" id="2.7.11.1"/>
    </reaction>
</comment>
<comment type="function">
    <text evidence="1">Component of the EKC/KEOPS complex that is required for the formation of a threonylcarbamoyl group on adenosine at position 37 (t(6)A37) in tRNAs that read codons beginning with adenine. The complex is probably involved in the transfer of the threonylcarbamoyl moiety of threonylcarbamoyl-AMP (TC-AMP) to the N6 group of A37. BUD32 has ATPase activity in the context of the EKC/KEOPS complex and likely plays a supporting role to the catalytic subunit KAE1. The EKC/KEOPS complex also promotes both telomere uncapping and telomere elongation. The complex is required for efficient recruitment of transcriptional coactivators.</text>
</comment>
<dbReference type="CDD" id="cd00180">
    <property type="entry name" value="PKc"/>
    <property type="match status" value="1"/>
</dbReference>
<dbReference type="InterPro" id="IPR008266">
    <property type="entry name" value="Tyr_kinase_AS"/>
</dbReference>
<dbReference type="PROSITE" id="PS00109">
    <property type="entry name" value="PROTEIN_KINASE_TYR"/>
    <property type="match status" value="1"/>
</dbReference>
<evidence type="ECO:0000313" key="20">
    <source>
        <dbReference type="Proteomes" id="UP000325780"/>
    </source>
</evidence>
<sequence>MDEKQTKEYCISGDSKELPLGTQQNTTSNIPAASSRTPDPSRHVETIIVREYLPPGVSRIIACGAGCFIGYIDESTVLKYPCVPNHKFLKTEESLEVEAQILDTLGKHPRIIGSKGLNEHGLLLHYLPNGSLYDHVNAHADIPLDQKLRWCRQAAEAVQYIHSKNVLHCDISLRNFLLDDDFNILLADFEGVLKSPDGYTLLDGLARNGVKAYPPSADCGCVNVKTDIFALGSAIYFIMMGHDVFPELNDVHDEEEIESRFRDGLFPTDTHLYCEISERCWKGYYTSAKEVLSDIAKL</sequence>
<dbReference type="Gene3D" id="1.10.510.10">
    <property type="entry name" value="Transferase(Phosphotransferase) domain 1"/>
    <property type="match status" value="1"/>
</dbReference>
<evidence type="ECO:0000256" key="2">
    <source>
        <dbReference type="ARBA" id="ARBA00004574"/>
    </source>
</evidence>
<protein>
    <recommendedName>
        <fullName evidence="6">EKC/KEOPS complex subunit BUD32</fullName>
        <ecNumber evidence="4">2.7.11.1</ecNumber>
    </recommendedName>
    <alternativeName>
        <fullName evidence="13 14">Atypical Serine/threonine protein kinase BUD32</fullName>
    </alternativeName>
    <alternativeName>
        <fullName evidence="5">EKC/KEOPS complex subunit bud32</fullName>
    </alternativeName>
</protein>
<dbReference type="EMBL" id="ML742054">
    <property type="protein sequence ID" value="KAE8152355.1"/>
    <property type="molecule type" value="Genomic_DNA"/>
</dbReference>
<dbReference type="Pfam" id="PF07714">
    <property type="entry name" value="PK_Tyr_Ser-Thr"/>
    <property type="match status" value="1"/>
</dbReference>
<keyword evidence="20" id="KW-1185">Reference proteome</keyword>
<dbReference type="SUPFAM" id="SSF56112">
    <property type="entry name" value="Protein kinase-like (PK-like)"/>
    <property type="match status" value="1"/>
</dbReference>
<reference evidence="19 20" key="1">
    <citation type="submission" date="2019-04" db="EMBL/GenBank/DDBJ databases">
        <title>Friends and foes A comparative genomics study of 23 Aspergillus species from section Flavi.</title>
        <authorList>
            <consortium name="DOE Joint Genome Institute"/>
            <person name="Kjaerbolling I."/>
            <person name="Vesth T."/>
            <person name="Frisvad J.C."/>
            <person name="Nybo J.L."/>
            <person name="Theobald S."/>
            <person name="Kildgaard S."/>
            <person name="Isbrandt T."/>
            <person name="Kuo A."/>
            <person name="Sato A."/>
            <person name="Lyhne E.K."/>
            <person name="Kogle M.E."/>
            <person name="Wiebenga A."/>
            <person name="Kun R.S."/>
            <person name="Lubbers R.J."/>
            <person name="Makela M.R."/>
            <person name="Barry K."/>
            <person name="Chovatia M."/>
            <person name="Clum A."/>
            <person name="Daum C."/>
            <person name="Haridas S."/>
            <person name="He G."/>
            <person name="LaButti K."/>
            <person name="Lipzen A."/>
            <person name="Mondo S."/>
            <person name="Riley R."/>
            <person name="Salamov A."/>
            <person name="Simmons B.A."/>
            <person name="Magnuson J.K."/>
            <person name="Henrissat B."/>
            <person name="Mortensen U.H."/>
            <person name="Larsen T.O."/>
            <person name="Devries R.P."/>
            <person name="Grigoriev I.V."/>
            <person name="Machida M."/>
            <person name="Baker S.E."/>
            <person name="Andersen M.R."/>
        </authorList>
    </citation>
    <scope>NUCLEOTIDE SEQUENCE [LARGE SCALE GENOMIC DNA]</scope>
    <source>
        <strain evidence="19 20">IBT 18842</strain>
    </source>
</reference>
<evidence type="ECO:0000256" key="16">
    <source>
        <dbReference type="ARBA" id="ARBA00048679"/>
    </source>
</evidence>
<evidence type="ECO:0000256" key="14">
    <source>
        <dbReference type="ARBA" id="ARBA00033194"/>
    </source>
</evidence>
<dbReference type="GO" id="GO:0005524">
    <property type="term" value="F:ATP binding"/>
    <property type="evidence" value="ECO:0007669"/>
    <property type="project" value="UniProtKB-KW"/>
</dbReference>
<keyword evidence="9" id="KW-0547">Nucleotide-binding</keyword>
<comment type="catalytic activity">
    <reaction evidence="16">
        <text>L-seryl-[protein] + ATP = O-phospho-L-seryl-[protein] + ADP + H(+)</text>
        <dbReference type="Rhea" id="RHEA:17989"/>
        <dbReference type="Rhea" id="RHEA-COMP:9863"/>
        <dbReference type="Rhea" id="RHEA-COMP:11604"/>
        <dbReference type="ChEBI" id="CHEBI:15378"/>
        <dbReference type="ChEBI" id="CHEBI:29999"/>
        <dbReference type="ChEBI" id="CHEBI:30616"/>
        <dbReference type="ChEBI" id="CHEBI:83421"/>
        <dbReference type="ChEBI" id="CHEBI:456216"/>
        <dbReference type="EC" id="2.7.11.1"/>
    </reaction>
</comment>
<name>A0A5N6U181_ASPAV</name>